<gene>
    <name evidence="5" type="ORF">ATK86_5196</name>
</gene>
<evidence type="ECO:0000256" key="1">
    <source>
        <dbReference type="ARBA" id="ARBA00023015"/>
    </source>
</evidence>
<keyword evidence="1" id="KW-0805">Transcription regulation</keyword>
<feature type="domain" description="Anti-sigma-K factor RskA N-terminal" evidence="4">
    <location>
        <begin position="353"/>
        <end position="400"/>
    </location>
</feature>
<keyword evidence="6" id="KW-1185">Reference proteome</keyword>
<dbReference type="OrthoDB" id="9784272at2"/>
<evidence type="ECO:0000259" key="4">
    <source>
        <dbReference type="Pfam" id="PF22618"/>
    </source>
</evidence>
<dbReference type="Gene3D" id="1.10.10.1320">
    <property type="entry name" value="Anti-sigma factor, zinc-finger domain"/>
    <property type="match status" value="1"/>
</dbReference>
<feature type="region of interest" description="Disordered" evidence="3">
    <location>
        <begin position="149"/>
        <end position="221"/>
    </location>
</feature>
<keyword evidence="2" id="KW-0804">Transcription</keyword>
<proteinExistence type="predicted"/>
<comment type="caution">
    <text evidence="5">The sequence shown here is derived from an EMBL/GenBank/DDBJ whole genome shotgun (WGS) entry which is preliminary data.</text>
</comment>
<feature type="compositionally biased region" description="Basic and acidic residues" evidence="3">
    <location>
        <begin position="200"/>
        <end position="216"/>
    </location>
</feature>
<protein>
    <recommendedName>
        <fullName evidence="4">Anti-sigma-K factor RskA N-terminal domain-containing protein</fullName>
    </recommendedName>
</protein>
<evidence type="ECO:0000313" key="6">
    <source>
        <dbReference type="Proteomes" id="UP000233766"/>
    </source>
</evidence>
<dbReference type="Proteomes" id="UP000233766">
    <property type="component" value="Unassembled WGS sequence"/>
</dbReference>
<organism evidence="5 6">
    <name type="scientific">Nocardia fluminea</name>
    <dbReference type="NCBI Taxonomy" id="134984"/>
    <lineage>
        <taxon>Bacteria</taxon>
        <taxon>Bacillati</taxon>
        <taxon>Actinomycetota</taxon>
        <taxon>Actinomycetes</taxon>
        <taxon>Mycobacteriales</taxon>
        <taxon>Nocardiaceae</taxon>
        <taxon>Nocardia</taxon>
    </lineage>
</organism>
<feature type="region of interest" description="Disordered" evidence="3">
    <location>
        <begin position="1"/>
        <end position="27"/>
    </location>
</feature>
<dbReference type="AlphaFoldDB" id="A0A2N3VGN1"/>
<dbReference type="InterPro" id="IPR041916">
    <property type="entry name" value="Anti_sigma_zinc_sf"/>
</dbReference>
<reference evidence="5 6" key="1">
    <citation type="submission" date="2017-12" db="EMBL/GenBank/DDBJ databases">
        <title>Sequencing the genomes of 1000 Actinobacteria strains.</title>
        <authorList>
            <person name="Klenk H.-P."/>
        </authorList>
    </citation>
    <scope>NUCLEOTIDE SEQUENCE [LARGE SCALE GENOMIC DNA]</scope>
    <source>
        <strain evidence="5 6">DSM 44489</strain>
    </source>
</reference>
<dbReference type="RefSeq" id="WP_101466629.1">
    <property type="nucleotide sequence ID" value="NZ_PJMW01000002.1"/>
</dbReference>
<evidence type="ECO:0000256" key="2">
    <source>
        <dbReference type="ARBA" id="ARBA00023163"/>
    </source>
</evidence>
<dbReference type="InterPro" id="IPR053877">
    <property type="entry name" value="RskA_N"/>
</dbReference>
<feature type="compositionally biased region" description="Basic and acidic residues" evidence="3">
    <location>
        <begin position="82"/>
        <end position="94"/>
    </location>
</feature>
<feature type="region of interest" description="Disordered" evidence="3">
    <location>
        <begin position="429"/>
        <end position="448"/>
    </location>
</feature>
<sequence length="448" mass="48257">MSGQRGPQPPPGSRGGGPRIPPIVAGADDREEMRALYRATGAAAFGLALRVLHRRGAAEDVVREGYRRARAAQWIVDEDDAGREPDRPAGRSGDDTASVPPSRPGPDLGTPWGRSAFVATEQRSDLASHTYGAMDVAFGRGVVYTHDGARVPDSSDADSGSCSGLPDDLGADRAVPLHQGVEAAVPAPHPDDPAVLGKAGTDRDGADPRSSGHLDDDLPTPAGIDTGRFGMDQHSAPVQLGHDSPAFTPDQSWLLAQIHRLAVQRLRLDRRVGDDMPWLAAAARLGFDDPLDSHCEIFVLAYYGGRTYRAIGRELGLRVPMVTRLLAESIERLAEQRIPRWTAKQSWCPPGSVLSLADAYALDAVAELEHHHIENKLTATTPNSLSQFATRVRGVHEVLALLAADDQHTPPRALETRILADLGTAPQRRGHWTARPPWLRRFGGQPES</sequence>
<accession>A0A2N3VGN1</accession>
<name>A0A2N3VGN1_9NOCA</name>
<evidence type="ECO:0000313" key="5">
    <source>
        <dbReference type="EMBL" id="PKV80763.1"/>
    </source>
</evidence>
<evidence type="ECO:0000256" key="3">
    <source>
        <dbReference type="SAM" id="MobiDB-lite"/>
    </source>
</evidence>
<feature type="region of interest" description="Disordered" evidence="3">
    <location>
        <begin position="77"/>
        <end position="113"/>
    </location>
</feature>
<dbReference type="EMBL" id="PJMW01000002">
    <property type="protein sequence ID" value="PKV80763.1"/>
    <property type="molecule type" value="Genomic_DNA"/>
</dbReference>
<dbReference type="Pfam" id="PF22618">
    <property type="entry name" value="RskA_N"/>
    <property type="match status" value="1"/>
</dbReference>